<reference evidence="3 4" key="1">
    <citation type="submission" date="2019-08" db="EMBL/GenBank/DDBJ databases">
        <title>Massilia golmudensis sp. nov., isolated from sand in the Qinghai-Tibetan Plateau.</title>
        <authorList>
            <person name="Zhang B."/>
        </authorList>
    </citation>
    <scope>NUCLEOTIDE SEQUENCE [LARGE SCALE GENOMIC DNA]</scope>
    <source>
        <strain evidence="3 4">GEM5</strain>
    </source>
</reference>
<organism evidence="3 4">
    <name type="scientific">Massilia arenae</name>
    <dbReference type="NCBI Taxonomy" id="2603288"/>
    <lineage>
        <taxon>Bacteria</taxon>
        <taxon>Pseudomonadati</taxon>
        <taxon>Pseudomonadota</taxon>
        <taxon>Betaproteobacteria</taxon>
        <taxon>Burkholderiales</taxon>
        <taxon>Oxalobacteraceae</taxon>
        <taxon>Telluria group</taxon>
        <taxon>Massilia</taxon>
    </lineage>
</organism>
<proteinExistence type="predicted"/>
<evidence type="ECO:0000313" key="4">
    <source>
        <dbReference type="Proteomes" id="UP000321413"/>
    </source>
</evidence>
<evidence type="ECO:0000256" key="1">
    <source>
        <dbReference type="ARBA" id="ARBA00022849"/>
    </source>
</evidence>
<comment type="caution">
    <text evidence="3">The sequence shown here is derived from an EMBL/GenBank/DDBJ whole genome shotgun (WGS) entry which is preliminary data.</text>
</comment>
<dbReference type="CDD" id="cd16345">
    <property type="entry name" value="LMWP_ArsC"/>
    <property type="match status" value="1"/>
</dbReference>
<dbReference type="PANTHER" id="PTHR43428">
    <property type="entry name" value="ARSENATE REDUCTASE"/>
    <property type="match status" value="1"/>
</dbReference>
<dbReference type="SUPFAM" id="SSF52788">
    <property type="entry name" value="Phosphotyrosine protein phosphatases I"/>
    <property type="match status" value="1"/>
</dbReference>
<dbReference type="RefSeq" id="WP_147934238.1">
    <property type="nucleotide sequence ID" value="NZ_VPFD01000006.1"/>
</dbReference>
<dbReference type="EMBL" id="VPFD01000006">
    <property type="protein sequence ID" value="TXG00598.1"/>
    <property type="molecule type" value="Genomic_DNA"/>
</dbReference>
<evidence type="ECO:0000259" key="2">
    <source>
        <dbReference type="SMART" id="SM00226"/>
    </source>
</evidence>
<keyword evidence="1" id="KW-0059">Arsenical resistance</keyword>
<accession>A0A5C7G5I5</accession>
<keyword evidence="4" id="KW-1185">Reference proteome</keyword>
<evidence type="ECO:0000313" key="3">
    <source>
        <dbReference type="EMBL" id="TXG00598.1"/>
    </source>
</evidence>
<gene>
    <name evidence="3" type="ORF">FVD38_07460</name>
</gene>
<dbReference type="Proteomes" id="UP000321413">
    <property type="component" value="Unassembled WGS sequence"/>
</dbReference>
<dbReference type="Gene3D" id="3.40.50.2300">
    <property type="match status" value="1"/>
</dbReference>
<sequence>MNILFLCTGNSCRSILSEGVFNHLAPAGLKAISAGSQPAGQLHPRAVALLHNKGISTEGYYSKSWDDLPVTPDVVVTVCSNAAGETCPAYLGQVIRTHWGLDDPGHVVGTEEEIESAFEHTYDIINARIKAFLSLPLEELKDDRVRFKEELDRIGTIGT</sequence>
<dbReference type="GO" id="GO:0046685">
    <property type="term" value="P:response to arsenic-containing substance"/>
    <property type="evidence" value="ECO:0007669"/>
    <property type="project" value="UniProtKB-KW"/>
</dbReference>
<dbReference type="Pfam" id="PF01451">
    <property type="entry name" value="LMWPc"/>
    <property type="match status" value="1"/>
</dbReference>
<feature type="domain" description="Phosphotyrosine protein phosphatase I" evidence="2">
    <location>
        <begin position="1"/>
        <end position="135"/>
    </location>
</feature>
<name>A0A5C7G5I5_9BURK</name>
<dbReference type="InterPro" id="IPR036196">
    <property type="entry name" value="Ptyr_pPase_sf"/>
</dbReference>
<dbReference type="SMART" id="SM00226">
    <property type="entry name" value="LMWPc"/>
    <property type="match status" value="1"/>
</dbReference>
<dbReference type="InterPro" id="IPR023485">
    <property type="entry name" value="Ptyr_pPase"/>
</dbReference>
<dbReference type="PANTHER" id="PTHR43428:SF1">
    <property type="entry name" value="ARSENATE REDUCTASE"/>
    <property type="match status" value="1"/>
</dbReference>
<protein>
    <submittedName>
        <fullName evidence="3">Arsenate reductase ArsC</fullName>
    </submittedName>
</protein>
<dbReference type="AlphaFoldDB" id="A0A5C7G5I5"/>